<dbReference type="HAMAP" id="MF_01306_B">
    <property type="entry name" value="Ribosomal_uS4_B"/>
    <property type="match status" value="1"/>
</dbReference>
<dbReference type="GO" id="GO:0019843">
    <property type="term" value="F:rRNA binding"/>
    <property type="evidence" value="ECO:0007669"/>
    <property type="project" value="UniProtKB-UniRule"/>
</dbReference>
<sequence length="206" mass="24349">MAKYIGPKTKIARKFGEKIFGKDKYFDRKKYIYNQHGSYHRRGKKSGYALQLLEKQKLKYIYGVLERQCRRMFKKALSMKKNTGEVFLQLFESRLDNVVYRLGISLSRSGARQLVLHGHITVNQNKVNIPSYLLKPGDIVEIRKKSQNNPNIQHVLNSHNSSGQIVDWLVWDQEKMRGTFKSLPEREKIPENINERIIVEWYSKYK</sequence>
<feature type="domain" description="Small ribosomal subunit protein uS4 N-terminal" evidence="9">
    <location>
        <begin position="3"/>
        <end position="92"/>
    </location>
</feature>
<accession>A0A068DWI3</accession>
<keyword evidence="11" id="KW-1185">Reference proteome</keyword>
<dbReference type="SUPFAM" id="SSF55174">
    <property type="entry name" value="Alpha-L RNA-binding motif"/>
    <property type="match status" value="1"/>
</dbReference>
<comment type="similarity">
    <text evidence="1 7">Belongs to the universal ribosomal protein uS4 family.</text>
</comment>
<dbReference type="EMBL" id="CP006873">
    <property type="protein sequence ID" value="AID37368.1"/>
    <property type="molecule type" value="Genomic_DNA"/>
</dbReference>
<dbReference type="CDD" id="cd00165">
    <property type="entry name" value="S4"/>
    <property type="match status" value="1"/>
</dbReference>
<dbReference type="OrthoDB" id="9803672at2"/>
<keyword evidence="2 7" id="KW-0699">rRNA-binding</keyword>
<evidence type="ECO:0000259" key="9">
    <source>
        <dbReference type="SMART" id="SM01390"/>
    </source>
</evidence>
<evidence type="ECO:0000256" key="4">
    <source>
        <dbReference type="ARBA" id="ARBA00022980"/>
    </source>
</evidence>
<dbReference type="STRING" id="1415657.FNIIJ_064"/>
<organism evidence="10 11">
    <name type="scientific">Candidatus Walczuchella monophlebidarum</name>
    <dbReference type="NCBI Taxonomy" id="1415657"/>
    <lineage>
        <taxon>Bacteria</taxon>
        <taxon>Pseudomonadati</taxon>
        <taxon>Bacteroidota</taxon>
        <taxon>Flavobacteriia</taxon>
        <taxon>Flavobacteriales</taxon>
        <taxon>Candidatus Walczuchella</taxon>
    </lineage>
</organism>
<evidence type="ECO:0000313" key="11">
    <source>
        <dbReference type="Proteomes" id="UP000027148"/>
    </source>
</evidence>
<evidence type="ECO:0000313" key="10">
    <source>
        <dbReference type="EMBL" id="AID37368.1"/>
    </source>
</evidence>
<evidence type="ECO:0000256" key="2">
    <source>
        <dbReference type="ARBA" id="ARBA00022730"/>
    </source>
</evidence>
<dbReference type="Gene3D" id="3.10.290.10">
    <property type="entry name" value="RNA-binding S4 domain"/>
    <property type="match status" value="1"/>
</dbReference>
<proteinExistence type="inferred from homology"/>
<keyword evidence="3 7" id="KW-0694">RNA-binding</keyword>
<name>A0A068DWI3_9FLAO</name>
<feature type="domain" description="RNA-binding S4" evidence="8">
    <location>
        <begin position="93"/>
        <end position="150"/>
    </location>
</feature>
<comment type="function">
    <text evidence="7">With S5 and S12 plays an important role in translational accuracy.</text>
</comment>
<dbReference type="FunFam" id="3.10.290.10:FF:000001">
    <property type="entry name" value="30S ribosomal protein S4"/>
    <property type="match status" value="1"/>
</dbReference>
<dbReference type="PROSITE" id="PS50889">
    <property type="entry name" value="S4"/>
    <property type="match status" value="1"/>
</dbReference>
<keyword evidence="4 7" id="KW-0689">Ribosomal protein</keyword>
<keyword evidence="5 7" id="KW-0687">Ribonucleoprotein</keyword>
<dbReference type="GO" id="GO:0003735">
    <property type="term" value="F:structural constituent of ribosome"/>
    <property type="evidence" value="ECO:0007669"/>
    <property type="project" value="InterPro"/>
</dbReference>
<protein>
    <recommendedName>
        <fullName evidence="6 7">Small ribosomal subunit protein uS4</fullName>
    </recommendedName>
</protein>
<evidence type="ECO:0000256" key="5">
    <source>
        <dbReference type="ARBA" id="ARBA00023274"/>
    </source>
</evidence>
<reference evidence="10 11" key="1">
    <citation type="journal article" date="2014" name="Genome Biol. Evol.">
        <title>Genome sequence of "Candidatus Walczuchella monophlebidarum" the flavobacterial endosymbiont of Llaveia axin axin (Hemiptera: Coccoidea: Monophlebidae).</title>
        <authorList>
            <person name="Rosas-Perez T."/>
            <person name="Rosenblueth M."/>
            <person name="Rincon-Rosales R."/>
            <person name="Mora J."/>
            <person name="Martinez-Romero E."/>
        </authorList>
    </citation>
    <scope>NUCLEOTIDE SEQUENCE [LARGE SCALE GENOMIC DNA]</scope>
    <source>
        <strain evidence="10">FNIIJ</strain>
    </source>
</reference>
<evidence type="ECO:0000256" key="6">
    <source>
        <dbReference type="ARBA" id="ARBA00035254"/>
    </source>
</evidence>
<dbReference type="InterPro" id="IPR001912">
    <property type="entry name" value="Ribosomal_uS4_N"/>
</dbReference>
<dbReference type="HOGENOM" id="CLU_092403_0_2_10"/>
<dbReference type="Gene3D" id="1.10.1050.10">
    <property type="entry name" value="Ribosomal Protein S4 Delta 41, Chain A, domain 1"/>
    <property type="match status" value="1"/>
</dbReference>
<dbReference type="Pfam" id="PF01479">
    <property type="entry name" value="S4"/>
    <property type="match status" value="1"/>
</dbReference>
<gene>
    <name evidence="7 10" type="primary">rpsD</name>
    <name evidence="10" type="ORF">FNIIJ_064</name>
</gene>
<dbReference type="Proteomes" id="UP000027148">
    <property type="component" value="Chromosome"/>
</dbReference>
<dbReference type="GO" id="GO:0006412">
    <property type="term" value="P:translation"/>
    <property type="evidence" value="ECO:0007669"/>
    <property type="project" value="UniProtKB-UniRule"/>
</dbReference>
<dbReference type="InterPro" id="IPR002942">
    <property type="entry name" value="S4_RNA-bd"/>
</dbReference>
<evidence type="ECO:0000256" key="7">
    <source>
        <dbReference type="HAMAP-Rule" id="MF_01306"/>
    </source>
</evidence>
<dbReference type="GO" id="GO:0015935">
    <property type="term" value="C:small ribosomal subunit"/>
    <property type="evidence" value="ECO:0007669"/>
    <property type="project" value="InterPro"/>
</dbReference>
<comment type="subunit">
    <text evidence="7">Part of the 30S ribosomal subunit. Contacts protein S5. The interaction surface between S4 and S5 is involved in control of translational fidelity.</text>
</comment>
<dbReference type="PANTHER" id="PTHR11831">
    <property type="entry name" value="30S 40S RIBOSOMAL PROTEIN"/>
    <property type="match status" value="1"/>
</dbReference>
<dbReference type="SMART" id="SM01390">
    <property type="entry name" value="Ribosomal_S4"/>
    <property type="match status" value="1"/>
</dbReference>
<dbReference type="GO" id="GO:0042274">
    <property type="term" value="P:ribosomal small subunit biogenesis"/>
    <property type="evidence" value="ECO:0007669"/>
    <property type="project" value="TreeGrafter"/>
</dbReference>
<dbReference type="AlphaFoldDB" id="A0A068DWI3"/>
<dbReference type="InterPro" id="IPR005709">
    <property type="entry name" value="Ribosomal_uS4_bac-type"/>
</dbReference>
<dbReference type="SMART" id="SM00363">
    <property type="entry name" value="S4"/>
    <property type="match status" value="1"/>
</dbReference>
<evidence type="ECO:0000259" key="8">
    <source>
        <dbReference type="SMART" id="SM00363"/>
    </source>
</evidence>
<dbReference type="InterPro" id="IPR022801">
    <property type="entry name" value="Ribosomal_uS4"/>
</dbReference>
<dbReference type="InterPro" id="IPR036986">
    <property type="entry name" value="S4_RNA-bd_sf"/>
</dbReference>
<comment type="function">
    <text evidence="7">One of the primary rRNA binding proteins, it binds directly to 16S rRNA where it nucleates assembly of the body of the 30S subunit.</text>
</comment>
<dbReference type="RefSeq" id="WP_038436081.1">
    <property type="nucleotide sequence ID" value="NZ_CP006873.1"/>
</dbReference>
<dbReference type="Pfam" id="PF00163">
    <property type="entry name" value="Ribosomal_S4"/>
    <property type="match status" value="1"/>
</dbReference>
<dbReference type="KEGG" id="elv:FNIIJ_064"/>
<dbReference type="NCBIfam" id="NF003717">
    <property type="entry name" value="PRK05327.1"/>
    <property type="match status" value="1"/>
</dbReference>
<dbReference type="PANTHER" id="PTHR11831:SF4">
    <property type="entry name" value="SMALL RIBOSOMAL SUBUNIT PROTEIN US4M"/>
    <property type="match status" value="1"/>
</dbReference>
<evidence type="ECO:0000256" key="3">
    <source>
        <dbReference type="ARBA" id="ARBA00022884"/>
    </source>
</evidence>
<evidence type="ECO:0000256" key="1">
    <source>
        <dbReference type="ARBA" id="ARBA00007465"/>
    </source>
</evidence>
<dbReference type="NCBIfam" id="TIGR01017">
    <property type="entry name" value="rpsD_bact"/>
    <property type="match status" value="1"/>
</dbReference>